<dbReference type="GO" id="GO:0005634">
    <property type="term" value="C:nucleus"/>
    <property type="evidence" value="ECO:0000318"/>
    <property type="project" value="GO_Central"/>
</dbReference>
<keyword evidence="3" id="KW-0489">Methyltransferase</keyword>
<keyword evidence="5" id="KW-0862">Zinc</keyword>
<dbReference type="OMA" id="KYLGCNP"/>
<dbReference type="SUPFAM" id="SSF54928">
    <property type="entry name" value="RNA-binding domain, RBD"/>
    <property type="match status" value="1"/>
</dbReference>
<dbReference type="Proteomes" id="UP000054558">
    <property type="component" value="Unassembled WGS sequence"/>
</dbReference>
<gene>
    <name evidence="17" type="ORF">KFL_002490140</name>
</gene>
<evidence type="ECO:0000256" key="1">
    <source>
        <dbReference type="ARBA" id="ARBA00007879"/>
    </source>
</evidence>
<evidence type="ECO:0000256" key="4">
    <source>
        <dbReference type="ARBA" id="ARBA00022679"/>
    </source>
</evidence>
<evidence type="ECO:0000256" key="2">
    <source>
        <dbReference type="ARBA" id="ARBA00012808"/>
    </source>
</evidence>
<dbReference type="CDD" id="cd02440">
    <property type="entry name" value="AdoMet_MTases"/>
    <property type="match status" value="1"/>
</dbReference>
<feature type="domain" description="RRM" evidence="15">
    <location>
        <begin position="20"/>
        <end position="98"/>
    </location>
</feature>
<organism evidence="17 18">
    <name type="scientific">Klebsormidium nitens</name>
    <name type="common">Green alga</name>
    <name type="synonym">Ulothrix nitens</name>
    <dbReference type="NCBI Taxonomy" id="105231"/>
    <lineage>
        <taxon>Eukaryota</taxon>
        <taxon>Viridiplantae</taxon>
        <taxon>Streptophyta</taxon>
        <taxon>Klebsormidiophyceae</taxon>
        <taxon>Klebsormidiales</taxon>
        <taxon>Klebsormidiaceae</taxon>
        <taxon>Klebsormidium</taxon>
    </lineage>
</organism>
<keyword evidence="6 13" id="KW-0694">RNA-binding</keyword>
<evidence type="ECO:0000256" key="6">
    <source>
        <dbReference type="ARBA" id="ARBA00022884"/>
    </source>
</evidence>
<dbReference type="Gene3D" id="2.60.120.590">
    <property type="entry name" value="Alpha-ketoglutarate-dependent dioxygenase AlkB-like"/>
    <property type="match status" value="1"/>
</dbReference>
<dbReference type="GO" id="GO:0008757">
    <property type="term" value="F:S-adenosylmethionine-dependent methyltransferase activity"/>
    <property type="evidence" value="ECO:0007669"/>
    <property type="project" value="InterPro"/>
</dbReference>
<comment type="catalytic activity">
    <reaction evidence="9">
        <text>5-(carboxymethyl)uridine(34) in tRNA + S-adenosyl-L-methionine = 5-(2-methoxy-2-oxoethyl)uridine(34) in tRNA + S-adenosyl-L-homocysteine</text>
        <dbReference type="Rhea" id="RHEA:43208"/>
        <dbReference type="Rhea" id="RHEA-COMP:10407"/>
        <dbReference type="Rhea" id="RHEA-COMP:10408"/>
        <dbReference type="ChEBI" id="CHEBI:57856"/>
        <dbReference type="ChEBI" id="CHEBI:59789"/>
        <dbReference type="ChEBI" id="CHEBI:74851"/>
        <dbReference type="ChEBI" id="CHEBI:74882"/>
        <dbReference type="EC" id="2.1.1.229"/>
    </reaction>
</comment>
<feature type="region of interest" description="Disordered" evidence="14">
    <location>
        <begin position="418"/>
        <end position="454"/>
    </location>
</feature>
<dbReference type="Pfam" id="PF08241">
    <property type="entry name" value="Methyltransf_11"/>
    <property type="match status" value="1"/>
</dbReference>
<dbReference type="Gene3D" id="3.40.50.150">
    <property type="entry name" value="Vaccinia Virus protein VP39"/>
    <property type="match status" value="2"/>
</dbReference>
<evidence type="ECO:0000259" key="16">
    <source>
        <dbReference type="PROSITE" id="PS51471"/>
    </source>
</evidence>
<dbReference type="GO" id="GO:0002098">
    <property type="term" value="P:tRNA wobble uridine modification"/>
    <property type="evidence" value="ECO:0000318"/>
    <property type="project" value="GO_Central"/>
</dbReference>
<comment type="function">
    <text evidence="10">Catalyzes the methylation of 5-carboxymethyl uridine to 5-methylcarboxymethyl uridine at the wobble position of the anticodon loop in tRNA via its methyltransferase domain. Catalyzes the last step in the formation of 5-methylcarboxymethyl uridine at the wobble position of the anticodon loop in target tRNA. Has a preference for tRNA(Arg) and tRNA(Glu), and does not bind tRNA(Lys). Binds tRNA and catalyzes the iron and alpha-ketoglutarate dependent hydroxylation of 5-methylcarboxymethyl uridine at the wobble position of the anticodon loop in tRNA via its dioxygenase domain, giving rise to 5-(S)-methoxycarbonylhydroxymethyluridine; has a preference for tRNA(Gly). Required for normal survival after DNA damage. May inhibit apoptosis and promote cell survival and angiogenesis.</text>
</comment>
<dbReference type="InterPro" id="IPR027450">
    <property type="entry name" value="AlkB-like"/>
</dbReference>
<evidence type="ECO:0000259" key="15">
    <source>
        <dbReference type="PROSITE" id="PS50102"/>
    </source>
</evidence>
<evidence type="ECO:0000256" key="12">
    <source>
        <dbReference type="ARBA" id="ARBA00049802"/>
    </source>
</evidence>
<dbReference type="InterPro" id="IPR013216">
    <property type="entry name" value="Methyltransf_11"/>
</dbReference>
<evidence type="ECO:0000256" key="5">
    <source>
        <dbReference type="ARBA" id="ARBA00022833"/>
    </source>
</evidence>
<dbReference type="GO" id="GO:0030488">
    <property type="term" value="P:tRNA methylation"/>
    <property type="evidence" value="ECO:0000318"/>
    <property type="project" value="GO_Central"/>
</dbReference>
<name>A0A1Y1IAH4_KLENI</name>
<evidence type="ECO:0000256" key="14">
    <source>
        <dbReference type="SAM" id="MobiDB-lite"/>
    </source>
</evidence>
<feature type="region of interest" description="Disordered" evidence="14">
    <location>
        <begin position="736"/>
        <end position="774"/>
    </location>
</feature>
<keyword evidence="7" id="KW-0408">Iron</keyword>
<accession>A0A1Y1IAH4</accession>
<dbReference type="EMBL" id="DF237198">
    <property type="protein sequence ID" value="GAQ85696.1"/>
    <property type="molecule type" value="Genomic_DNA"/>
</dbReference>
<dbReference type="InterPro" id="IPR005123">
    <property type="entry name" value="Oxoglu/Fe-dep_dioxygenase_dom"/>
</dbReference>
<dbReference type="InterPro" id="IPR035979">
    <property type="entry name" value="RBD_domain_sf"/>
</dbReference>
<keyword evidence="18" id="KW-1185">Reference proteome</keyword>
<dbReference type="STRING" id="105231.A0A1Y1IAH4"/>
<dbReference type="InterPro" id="IPR000504">
    <property type="entry name" value="RRM_dom"/>
</dbReference>
<evidence type="ECO:0000313" key="18">
    <source>
        <dbReference type="Proteomes" id="UP000054558"/>
    </source>
</evidence>
<protein>
    <recommendedName>
        <fullName evidence="2">tRNA (carboxymethyluridine(34)-5-O)-methyltransferase</fullName>
        <ecNumber evidence="2">2.1.1.229</ecNumber>
    </recommendedName>
    <alternativeName>
        <fullName evidence="11">Alkylated DNA repair protein alkB homolog 8</fullName>
    </alternativeName>
    <alternativeName>
        <fullName evidence="12">S-adenosyl-L-methionine-dependent tRNA methyltransferase ALKBH8</fullName>
    </alternativeName>
</protein>
<dbReference type="InterPro" id="IPR051422">
    <property type="entry name" value="AlkB_tRNA_MeTrf/Diox"/>
</dbReference>
<dbReference type="GO" id="GO:0005737">
    <property type="term" value="C:cytoplasm"/>
    <property type="evidence" value="ECO:0000318"/>
    <property type="project" value="GO_Central"/>
</dbReference>
<dbReference type="PANTHER" id="PTHR13069">
    <property type="entry name" value="ALKYLATED DNA REPAIR PROTEIN ALKB HOMOLOG 8"/>
    <property type="match status" value="1"/>
</dbReference>
<dbReference type="EC" id="2.1.1.229" evidence="2"/>
<dbReference type="GO" id="GO:0000049">
    <property type="term" value="F:tRNA binding"/>
    <property type="evidence" value="ECO:0000318"/>
    <property type="project" value="GO_Central"/>
</dbReference>
<dbReference type="Gene3D" id="3.30.70.330">
    <property type="match status" value="1"/>
</dbReference>
<dbReference type="OrthoDB" id="271595at2759"/>
<evidence type="ECO:0000256" key="9">
    <source>
        <dbReference type="ARBA" id="ARBA00034996"/>
    </source>
</evidence>
<dbReference type="CDD" id="cd00590">
    <property type="entry name" value="RRM_SF"/>
    <property type="match status" value="1"/>
</dbReference>
<feature type="domain" description="Fe2OG dioxygenase" evidence="16">
    <location>
        <begin position="220"/>
        <end position="340"/>
    </location>
</feature>
<evidence type="ECO:0000256" key="13">
    <source>
        <dbReference type="PROSITE-ProRule" id="PRU00176"/>
    </source>
</evidence>
<evidence type="ECO:0000313" key="17">
    <source>
        <dbReference type="EMBL" id="GAQ85696.1"/>
    </source>
</evidence>
<feature type="compositionally biased region" description="Polar residues" evidence="14">
    <location>
        <begin position="746"/>
        <end position="758"/>
    </location>
</feature>
<dbReference type="Pfam" id="PF13532">
    <property type="entry name" value="2OG-FeII_Oxy_2"/>
    <property type="match status" value="1"/>
</dbReference>
<comment type="similarity">
    <text evidence="1">Belongs to the alkB family.</text>
</comment>
<dbReference type="SUPFAM" id="SSF51197">
    <property type="entry name" value="Clavaminate synthase-like"/>
    <property type="match status" value="1"/>
</dbReference>
<keyword evidence="8" id="KW-0511">Multifunctional enzyme</keyword>
<dbReference type="PANTHER" id="PTHR13069:SF21">
    <property type="entry name" value="ALKYLATED DNA REPAIR PROTEIN ALKB HOMOLOG 8"/>
    <property type="match status" value="1"/>
</dbReference>
<dbReference type="AlphaFoldDB" id="A0A1Y1IAH4"/>
<reference evidence="17 18" key="1">
    <citation type="journal article" date="2014" name="Nat. Commun.">
        <title>Klebsormidium flaccidum genome reveals primary factors for plant terrestrial adaptation.</title>
        <authorList>
            <person name="Hori K."/>
            <person name="Maruyama F."/>
            <person name="Fujisawa T."/>
            <person name="Togashi T."/>
            <person name="Yamamoto N."/>
            <person name="Seo M."/>
            <person name="Sato S."/>
            <person name="Yamada T."/>
            <person name="Mori H."/>
            <person name="Tajima N."/>
            <person name="Moriyama T."/>
            <person name="Ikeuchi M."/>
            <person name="Watanabe M."/>
            <person name="Wada H."/>
            <person name="Kobayashi K."/>
            <person name="Saito M."/>
            <person name="Masuda T."/>
            <person name="Sasaki-Sekimoto Y."/>
            <person name="Mashiguchi K."/>
            <person name="Awai K."/>
            <person name="Shimojima M."/>
            <person name="Masuda S."/>
            <person name="Iwai M."/>
            <person name="Nobusawa T."/>
            <person name="Narise T."/>
            <person name="Kondo S."/>
            <person name="Saito H."/>
            <person name="Sato R."/>
            <person name="Murakawa M."/>
            <person name="Ihara Y."/>
            <person name="Oshima-Yamada Y."/>
            <person name="Ohtaka K."/>
            <person name="Satoh M."/>
            <person name="Sonobe K."/>
            <person name="Ishii M."/>
            <person name="Ohtani R."/>
            <person name="Kanamori-Sato M."/>
            <person name="Honoki R."/>
            <person name="Miyazaki D."/>
            <person name="Mochizuki H."/>
            <person name="Umetsu J."/>
            <person name="Higashi K."/>
            <person name="Shibata D."/>
            <person name="Kamiya Y."/>
            <person name="Sato N."/>
            <person name="Nakamura Y."/>
            <person name="Tabata S."/>
            <person name="Ida S."/>
            <person name="Kurokawa K."/>
            <person name="Ohta H."/>
        </authorList>
    </citation>
    <scope>NUCLEOTIDE SEQUENCE [LARGE SCALE GENOMIC DNA]</scope>
    <source>
        <strain evidence="17 18">NIES-2285</strain>
    </source>
</reference>
<dbReference type="InterPro" id="IPR012677">
    <property type="entry name" value="Nucleotide-bd_a/b_plait_sf"/>
</dbReference>
<evidence type="ECO:0000256" key="3">
    <source>
        <dbReference type="ARBA" id="ARBA00022603"/>
    </source>
</evidence>
<dbReference type="PROSITE" id="PS50102">
    <property type="entry name" value="RRM"/>
    <property type="match status" value="1"/>
</dbReference>
<keyword evidence="4" id="KW-0808">Transferase</keyword>
<evidence type="ECO:0000256" key="11">
    <source>
        <dbReference type="ARBA" id="ARBA00049786"/>
    </source>
</evidence>
<sequence length="856" mass="92267">MVAACVGDFVRPKPGSPPTCHLYVANLGPAVGVSVLKARTIFAAFGTITDLQEAGESGNRLYVSFADSASAQEARAALHERPCLAAGGRVLSIQYAELKTAGLQTGPPLPEVCVSGEQVGIPGLVCIPDFVSEEEERELVAAVDDGNWHRLAKRRVQHYGYEFKYQSRNVDPTAELGAFPPPLQSVSQRVERLLTGECEQVCSEDDATGGKQTEAEQSWPLDQLTVNEYPAGVGLSPHVDTHSAFHGAIVSLSLAGPTVMEFRRQCQEAQAPDGSSSTDTTDGLLERRCLFLAPRSLLVLTGEARYAWQHYIPHRKSDLVRGEIVLRGRRRVSLTFRKVRTGPCRCEYPESCDSQQGVREGGPKRAEKGGWMRMEGARESGVQETGEAGMDLATATDKTLEALEALDVRTNLSPQAVEIRDGSTNTSRSECLPRLTPEEGSVHPLLSEESSGAGGASPFVVPEIEKRHVHQVYDAIAMHFSATRFAKWPKVAQFLEGLPEGSLVVDAGCGNGKYLGFNPSCFFLGCDISAPLVGMASKRGFDVAVADALRLPYRTASCDAAISIAVLHHLSSDARRRQAIRELLRIVKSGDRILITVWAREQEDPKLLGKWTPLIGTEAWPEDLVAPGGKQPGDRGSAQEQASGVEGLAGERTSEEGRGSGRKKMGLADRGGNEVGTTGEGTENGHGPSDASESPLRERRPSGTLESIPESGAGAPKPDRAANEVKVSMREGEVLLDPAENPDSPPSGSSAQADTSIELSEASEGSPLPGDGSGSVQEYFVPWHLPYHRVEIGVADRDGERGLARRDPLKQALVYERYYHVFVEGELERLVNEVGGCTIVDHFFDKSNWCVIAAKH</sequence>
<dbReference type="InterPro" id="IPR029063">
    <property type="entry name" value="SAM-dependent_MTases_sf"/>
</dbReference>
<dbReference type="SUPFAM" id="SSF53335">
    <property type="entry name" value="S-adenosyl-L-methionine-dependent methyltransferases"/>
    <property type="match status" value="1"/>
</dbReference>
<dbReference type="PROSITE" id="PS51471">
    <property type="entry name" value="FE2OG_OXY"/>
    <property type="match status" value="1"/>
</dbReference>
<dbReference type="InterPro" id="IPR037151">
    <property type="entry name" value="AlkB-like_sf"/>
</dbReference>
<feature type="region of interest" description="Disordered" evidence="14">
    <location>
        <begin position="622"/>
        <end position="722"/>
    </location>
</feature>
<proteinExistence type="inferred from homology"/>
<evidence type="ECO:0000256" key="10">
    <source>
        <dbReference type="ARBA" id="ARBA00045506"/>
    </source>
</evidence>
<evidence type="ECO:0000256" key="7">
    <source>
        <dbReference type="ARBA" id="ARBA00023004"/>
    </source>
</evidence>
<dbReference type="GO" id="GO:0106335">
    <property type="term" value="F:tRNA (5-carboxymethyluridine(34)-5-O)-methyltransferase activity"/>
    <property type="evidence" value="ECO:0000318"/>
    <property type="project" value="GO_Central"/>
</dbReference>
<evidence type="ECO:0000256" key="8">
    <source>
        <dbReference type="ARBA" id="ARBA00023268"/>
    </source>
</evidence>